<dbReference type="EMBL" id="JAIOUQ010000013">
    <property type="protein sequence ID" value="MBZ2166574.1"/>
    <property type="molecule type" value="Genomic_DNA"/>
</dbReference>
<dbReference type="Pfam" id="PF00534">
    <property type="entry name" value="Glycos_transf_1"/>
    <property type="match status" value="1"/>
</dbReference>
<dbReference type="InterPro" id="IPR001296">
    <property type="entry name" value="Glyco_trans_1"/>
</dbReference>
<comment type="caution">
    <text evidence="2">The sequence shown here is derived from an EMBL/GenBank/DDBJ whole genome shotgun (WGS) entry which is preliminary data.</text>
</comment>
<protein>
    <submittedName>
        <fullName evidence="2">Glycosyltransferase family 4 protein</fullName>
    </submittedName>
</protein>
<organism evidence="2 3">
    <name type="scientific">Methanobacterium spitsbergense</name>
    <dbReference type="NCBI Taxonomy" id="2874285"/>
    <lineage>
        <taxon>Archaea</taxon>
        <taxon>Methanobacteriati</taxon>
        <taxon>Methanobacteriota</taxon>
        <taxon>Methanomada group</taxon>
        <taxon>Methanobacteria</taxon>
        <taxon>Methanobacteriales</taxon>
        <taxon>Methanobacteriaceae</taxon>
        <taxon>Methanobacterium</taxon>
    </lineage>
</organism>
<dbReference type="Proteomes" id="UP000825933">
    <property type="component" value="Unassembled WGS sequence"/>
</dbReference>
<dbReference type="RefSeq" id="WP_223792122.1">
    <property type="nucleotide sequence ID" value="NZ_JAIOUQ010000013.1"/>
</dbReference>
<reference evidence="3" key="1">
    <citation type="journal article" date="2022" name="Microbiol. Resour. Announc.">
        <title>Draft Genome Sequence of a Methanogenic Archaeon from West Spitsbergen Permafrost.</title>
        <authorList>
            <person name="Trubitsyn V."/>
            <person name="Rivkina E."/>
            <person name="Shcherbakova V."/>
        </authorList>
    </citation>
    <scope>NUCLEOTIDE SEQUENCE [LARGE SCALE GENOMIC DNA]</scope>
    <source>
        <strain evidence="3">VT</strain>
    </source>
</reference>
<keyword evidence="3" id="KW-1185">Reference proteome</keyword>
<dbReference type="SUPFAM" id="SSF53756">
    <property type="entry name" value="UDP-Glycosyltransferase/glycogen phosphorylase"/>
    <property type="match status" value="1"/>
</dbReference>
<dbReference type="Gene3D" id="3.40.50.2000">
    <property type="entry name" value="Glycogen Phosphorylase B"/>
    <property type="match status" value="2"/>
</dbReference>
<proteinExistence type="predicted"/>
<feature type="domain" description="Glycosyl transferase family 1" evidence="1">
    <location>
        <begin position="184"/>
        <end position="345"/>
    </location>
</feature>
<gene>
    <name evidence="2" type="ORF">K8N75_11050</name>
</gene>
<name>A0A8T5USA1_9EURY</name>
<accession>A0A8T5USA1</accession>
<evidence type="ECO:0000259" key="1">
    <source>
        <dbReference type="Pfam" id="PF00534"/>
    </source>
</evidence>
<sequence length="373" mass="43392">MVKKKYVCIFPGLLNYHLIKDVGLLPYTMGKFFNYNSNILTYNNDNYSYLDNELNGNDLDLIYLEKKFNTETRDVIYYLLKNSRNIDVLQSFNLHDTLGLFIFFFIYKILNRKGKVYVKLDADDLIISLLVEKKGIYRYMQNFMIKHLIDVMSVESTRSYEKLIESNTIPSDKLIQIPNGISIKSNIEIQEKKNYILNVGHLGSKAKATEILLDAFSKIDNLEDWKLILVGSIDESFNGYIDDYFKINPHLIDKVIFKGYISDRDEIYKYYSESKIFCFPSRSESFGIALIESAYFGNYLLTTDVGGAKDVLDVTNYGEIIKMDDSNYLAGRLQELISNPEKCEKDPYELMAQVNDKFNWAKLCEKIDKRLNP</sequence>
<dbReference type="PANTHER" id="PTHR12526">
    <property type="entry name" value="GLYCOSYLTRANSFERASE"/>
    <property type="match status" value="1"/>
</dbReference>
<dbReference type="AlphaFoldDB" id="A0A8T5USA1"/>
<dbReference type="GO" id="GO:0016757">
    <property type="term" value="F:glycosyltransferase activity"/>
    <property type="evidence" value="ECO:0007669"/>
    <property type="project" value="InterPro"/>
</dbReference>
<dbReference type="CDD" id="cd03801">
    <property type="entry name" value="GT4_PimA-like"/>
    <property type="match status" value="1"/>
</dbReference>
<evidence type="ECO:0000313" key="2">
    <source>
        <dbReference type="EMBL" id="MBZ2166574.1"/>
    </source>
</evidence>
<evidence type="ECO:0000313" key="3">
    <source>
        <dbReference type="Proteomes" id="UP000825933"/>
    </source>
</evidence>